<evidence type="ECO:0000313" key="2">
    <source>
        <dbReference type="Proteomes" id="UP000326396"/>
    </source>
</evidence>
<proteinExistence type="predicted"/>
<dbReference type="EMBL" id="SZYD01000005">
    <property type="protein sequence ID" value="KAD6119382.1"/>
    <property type="molecule type" value="Genomic_DNA"/>
</dbReference>
<protein>
    <submittedName>
        <fullName evidence="1">Uncharacterized protein</fullName>
    </submittedName>
</protein>
<dbReference type="AlphaFoldDB" id="A0A5N6PD00"/>
<sequence length="75" mass="8502">MGYDEIVVAEDVHEGFVENPNQEMEGAFDIHIVDDDFVENPTEEIEDSFNLQYIGAHNKGHATGLLKLKRTIDQL</sequence>
<comment type="caution">
    <text evidence="1">The sequence shown here is derived from an EMBL/GenBank/DDBJ whole genome shotgun (WGS) entry which is preliminary data.</text>
</comment>
<reference evidence="1 2" key="1">
    <citation type="submission" date="2019-05" db="EMBL/GenBank/DDBJ databases">
        <title>Mikania micrantha, genome provides insights into the molecular mechanism of rapid growth.</title>
        <authorList>
            <person name="Liu B."/>
        </authorList>
    </citation>
    <scope>NUCLEOTIDE SEQUENCE [LARGE SCALE GENOMIC DNA]</scope>
    <source>
        <strain evidence="1">NLD-2019</strain>
        <tissue evidence="1">Leaf</tissue>
    </source>
</reference>
<organism evidence="1 2">
    <name type="scientific">Mikania micrantha</name>
    <name type="common">bitter vine</name>
    <dbReference type="NCBI Taxonomy" id="192012"/>
    <lineage>
        <taxon>Eukaryota</taxon>
        <taxon>Viridiplantae</taxon>
        <taxon>Streptophyta</taxon>
        <taxon>Embryophyta</taxon>
        <taxon>Tracheophyta</taxon>
        <taxon>Spermatophyta</taxon>
        <taxon>Magnoliopsida</taxon>
        <taxon>eudicotyledons</taxon>
        <taxon>Gunneridae</taxon>
        <taxon>Pentapetalae</taxon>
        <taxon>asterids</taxon>
        <taxon>campanulids</taxon>
        <taxon>Asterales</taxon>
        <taxon>Asteraceae</taxon>
        <taxon>Asteroideae</taxon>
        <taxon>Heliantheae alliance</taxon>
        <taxon>Eupatorieae</taxon>
        <taxon>Mikania</taxon>
    </lineage>
</organism>
<gene>
    <name evidence="1" type="ORF">E3N88_10653</name>
</gene>
<evidence type="ECO:0000313" key="1">
    <source>
        <dbReference type="EMBL" id="KAD6119382.1"/>
    </source>
</evidence>
<keyword evidence="2" id="KW-1185">Reference proteome</keyword>
<accession>A0A5N6PD00</accession>
<name>A0A5N6PD00_9ASTR</name>
<dbReference type="Proteomes" id="UP000326396">
    <property type="component" value="Linkage Group LG13"/>
</dbReference>